<dbReference type="Pfam" id="PF00994">
    <property type="entry name" value="MoCF_biosynth"/>
    <property type="match status" value="1"/>
</dbReference>
<dbReference type="Proteomes" id="UP001595740">
    <property type="component" value="Unassembled WGS sequence"/>
</dbReference>
<name>A0ABV7RKZ6_9GAMM</name>
<dbReference type="SUPFAM" id="SSF63882">
    <property type="entry name" value="MoeA N-terminal region -like"/>
    <property type="match status" value="1"/>
</dbReference>
<dbReference type="InterPro" id="IPR005111">
    <property type="entry name" value="MoeA_C_domain_IV"/>
</dbReference>
<dbReference type="NCBIfam" id="TIGR00177">
    <property type="entry name" value="molyb_syn"/>
    <property type="match status" value="1"/>
</dbReference>
<dbReference type="Pfam" id="PF03453">
    <property type="entry name" value="MoeA_N"/>
    <property type="match status" value="1"/>
</dbReference>
<organism evidence="8 9">
    <name type="scientific">Lysobacter cavernae</name>
    <dbReference type="NCBI Taxonomy" id="1685901"/>
    <lineage>
        <taxon>Bacteria</taxon>
        <taxon>Pseudomonadati</taxon>
        <taxon>Pseudomonadota</taxon>
        <taxon>Gammaproteobacteria</taxon>
        <taxon>Lysobacterales</taxon>
        <taxon>Lysobacteraceae</taxon>
        <taxon>Lysobacter</taxon>
    </lineage>
</organism>
<comment type="function">
    <text evidence="1 6">Catalyzes the insertion of molybdate into adenylated molybdopterin with the concomitant release of AMP.</text>
</comment>
<gene>
    <name evidence="8" type="primary">glp</name>
    <name evidence="8" type="ORF">ACFOLC_00075</name>
</gene>
<evidence type="ECO:0000256" key="4">
    <source>
        <dbReference type="ARBA" id="ARBA00023150"/>
    </source>
</evidence>
<evidence type="ECO:0000256" key="5">
    <source>
        <dbReference type="ARBA" id="ARBA00047317"/>
    </source>
</evidence>
<dbReference type="InterPro" id="IPR036425">
    <property type="entry name" value="MoaB/Mog-like_dom_sf"/>
</dbReference>
<keyword evidence="9" id="KW-1185">Reference proteome</keyword>
<dbReference type="Gene3D" id="2.40.340.10">
    <property type="entry name" value="MoeA, C-terminal, domain IV"/>
    <property type="match status" value="1"/>
</dbReference>
<dbReference type="SUPFAM" id="SSF63867">
    <property type="entry name" value="MoeA C-terminal domain-like"/>
    <property type="match status" value="1"/>
</dbReference>
<sequence>MTEFPTGLLYGDALAIVREVAAGHRLDTETLALSRTHGRVLARNVLAPLSLPPFDNSAMDGFALRYADLHGGISALRLVGEQFAGRALDLSVTAGECVRITTGAPMPAGADTVVIKENARVEGDRVIVHGDTLRAANVRRAGEDVAQGDAVLQAGQVLTPARVSLAASLGLASLPVACRPTVAVFTSGDELVEPGMSLAPGEIYDSNRELLMGLLRADGLEPTAWPRLPDDPKRVEIALRDAACAFDVVITCGAVSAGEKDHIPAVLAQFGQTHFWKVQMKPGMPLLFGSLDQARVLGLPGNPVSVFATCLTFGRALIDGLQGRSEPRPVWRAQLAAPIDKTHARREFVRAHVFSGENGVLRADPSPAVGSHRLRAVAESNALIVVPEGPQRLAAGAVVELLRYA</sequence>
<proteinExistence type="inferred from homology"/>
<feature type="domain" description="MoaB/Mog" evidence="7">
    <location>
        <begin position="183"/>
        <end position="320"/>
    </location>
</feature>
<accession>A0ABV7RKZ6</accession>
<comment type="cofactor">
    <cofactor evidence="6">
        <name>Mg(2+)</name>
        <dbReference type="ChEBI" id="CHEBI:18420"/>
    </cofactor>
</comment>
<evidence type="ECO:0000313" key="9">
    <source>
        <dbReference type="Proteomes" id="UP001595740"/>
    </source>
</evidence>
<keyword evidence="6" id="KW-0808">Transferase</keyword>
<comment type="pathway">
    <text evidence="2 6">Cofactor biosynthesis; molybdopterin biosynthesis.</text>
</comment>
<evidence type="ECO:0000256" key="6">
    <source>
        <dbReference type="RuleBase" id="RU365090"/>
    </source>
</evidence>
<protein>
    <recommendedName>
        <fullName evidence="6">Molybdopterin molybdenumtransferase</fullName>
        <ecNumber evidence="6">2.10.1.1</ecNumber>
    </recommendedName>
</protein>
<dbReference type="InterPro" id="IPR001453">
    <property type="entry name" value="MoaB/Mog_dom"/>
</dbReference>
<comment type="similarity">
    <text evidence="3 6">Belongs to the MoeA family.</text>
</comment>
<dbReference type="SMART" id="SM00852">
    <property type="entry name" value="MoCF_biosynth"/>
    <property type="match status" value="1"/>
</dbReference>
<dbReference type="EMBL" id="JBHRXK010000001">
    <property type="protein sequence ID" value="MFC3549407.1"/>
    <property type="molecule type" value="Genomic_DNA"/>
</dbReference>
<dbReference type="NCBIfam" id="NF045515">
    <property type="entry name" value="Glp_gephyrin"/>
    <property type="match status" value="1"/>
</dbReference>
<comment type="caution">
    <text evidence="8">The sequence shown here is derived from an EMBL/GenBank/DDBJ whole genome shotgun (WGS) entry which is preliminary data.</text>
</comment>
<dbReference type="Pfam" id="PF03454">
    <property type="entry name" value="MoeA_C"/>
    <property type="match status" value="1"/>
</dbReference>
<dbReference type="Gene3D" id="3.40.980.10">
    <property type="entry name" value="MoaB/Mog-like domain"/>
    <property type="match status" value="1"/>
</dbReference>
<keyword evidence="6" id="KW-0460">Magnesium</keyword>
<evidence type="ECO:0000256" key="2">
    <source>
        <dbReference type="ARBA" id="ARBA00005046"/>
    </source>
</evidence>
<dbReference type="PANTHER" id="PTHR10192:SF5">
    <property type="entry name" value="GEPHYRIN"/>
    <property type="match status" value="1"/>
</dbReference>
<evidence type="ECO:0000259" key="7">
    <source>
        <dbReference type="SMART" id="SM00852"/>
    </source>
</evidence>
<dbReference type="CDD" id="cd00887">
    <property type="entry name" value="MoeA"/>
    <property type="match status" value="1"/>
</dbReference>
<dbReference type="InterPro" id="IPR036688">
    <property type="entry name" value="MoeA_C_domain_IV_sf"/>
</dbReference>
<comment type="catalytic activity">
    <reaction evidence="5">
        <text>adenylyl-molybdopterin + molybdate = Mo-molybdopterin + AMP + H(+)</text>
        <dbReference type="Rhea" id="RHEA:35047"/>
        <dbReference type="ChEBI" id="CHEBI:15378"/>
        <dbReference type="ChEBI" id="CHEBI:36264"/>
        <dbReference type="ChEBI" id="CHEBI:62727"/>
        <dbReference type="ChEBI" id="CHEBI:71302"/>
        <dbReference type="ChEBI" id="CHEBI:456215"/>
        <dbReference type="EC" id="2.10.1.1"/>
    </reaction>
</comment>
<dbReference type="InterPro" id="IPR005110">
    <property type="entry name" value="MoeA_linker/N"/>
</dbReference>
<dbReference type="RefSeq" id="WP_386756635.1">
    <property type="nucleotide sequence ID" value="NZ_JBHRXK010000001.1"/>
</dbReference>
<evidence type="ECO:0000313" key="8">
    <source>
        <dbReference type="EMBL" id="MFC3549407.1"/>
    </source>
</evidence>
<keyword evidence="4 6" id="KW-0501">Molybdenum cofactor biosynthesis</keyword>
<keyword evidence="6" id="KW-0479">Metal-binding</keyword>
<evidence type="ECO:0000256" key="3">
    <source>
        <dbReference type="ARBA" id="ARBA00010763"/>
    </source>
</evidence>
<dbReference type="Gene3D" id="2.170.190.11">
    <property type="entry name" value="Molybdopterin biosynthesis moea protein, domain 3"/>
    <property type="match status" value="1"/>
</dbReference>
<evidence type="ECO:0000256" key="1">
    <source>
        <dbReference type="ARBA" id="ARBA00002901"/>
    </source>
</evidence>
<reference evidence="9" key="1">
    <citation type="journal article" date="2019" name="Int. J. Syst. Evol. Microbiol.">
        <title>The Global Catalogue of Microorganisms (GCM) 10K type strain sequencing project: providing services to taxonomists for standard genome sequencing and annotation.</title>
        <authorList>
            <consortium name="The Broad Institute Genomics Platform"/>
            <consortium name="The Broad Institute Genome Sequencing Center for Infectious Disease"/>
            <person name="Wu L."/>
            <person name="Ma J."/>
        </authorList>
    </citation>
    <scope>NUCLEOTIDE SEQUENCE [LARGE SCALE GENOMIC DNA]</scope>
    <source>
        <strain evidence="9">KCTC 42875</strain>
    </source>
</reference>
<dbReference type="SUPFAM" id="SSF53218">
    <property type="entry name" value="Molybdenum cofactor biosynthesis proteins"/>
    <property type="match status" value="1"/>
</dbReference>
<dbReference type="PANTHER" id="PTHR10192">
    <property type="entry name" value="MOLYBDOPTERIN BIOSYNTHESIS PROTEIN"/>
    <property type="match status" value="1"/>
</dbReference>
<dbReference type="Gene3D" id="3.90.105.10">
    <property type="entry name" value="Molybdopterin biosynthesis moea protein, domain 2"/>
    <property type="match status" value="1"/>
</dbReference>
<dbReference type="EC" id="2.10.1.1" evidence="6"/>
<dbReference type="InterPro" id="IPR036135">
    <property type="entry name" value="MoeA_linker/N_sf"/>
</dbReference>
<dbReference type="InterPro" id="IPR038987">
    <property type="entry name" value="MoeA-like"/>
</dbReference>
<keyword evidence="6" id="KW-0500">Molybdenum</keyword>